<evidence type="ECO:0000313" key="6">
    <source>
        <dbReference type="EMBL" id="KHJ67090.1"/>
    </source>
</evidence>
<dbReference type="InterPro" id="IPR027417">
    <property type="entry name" value="P-loop_NTPase"/>
</dbReference>
<dbReference type="Pfam" id="PF00005">
    <property type="entry name" value="ABC_tran"/>
    <property type="match status" value="1"/>
</dbReference>
<dbReference type="InterPro" id="IPR003439">
    <property type="entry name" value="ABC_transporter-like_ATP-bd"/>
</dbReference>
<dbReference type="InterPro" id="IPR017871">
    <property type="entry name" value="ABC_transporter-like_CS"/>
</dbReference>
<dbReference type="RefSeq" id="WP_039332876.1">
    <property type="nucleotide sequence ID" value="NZ_JTJJ01000057.1"/>
</dbReference>
<feature type="domain" description="ABC transporter" evidence="5">
    <location>
        <begin position="26"/>
        <end position="256"/>
    </location>
</feature>
<sequence>MNTASKLTLMNHDGQPVPLPAAPPAIEVLSAEKIYPNGTRALLPVDLTIRQGEFVSLLGPSGCGKSTLLKMIAGLIEPTDGKLMLFRRDRRENQRDLPLSFVFQEATLMPWNNVHKNVRLPLDLAGVPRAEADTRVSEILELVGLGQFGHVLPRELSGGMQMRVSIARGLVTRPKVLLMDEPFGALDEITRNKLDSDLLDLWQEQKLTVVFVTHSIQEAVFLSQRVIMMAARPGRVVDDIRIETSMPRDDEFRVSQPFTQYAQQLQRGLFAASQESK</sequence>
<dbReference type="Gene3D" id="3.40.50.300">
    <property type="entry name" value="P-loop containing nucleotide triphosphate hydrolases"/>
    <property type="match status" value="1"/>
</dbReference>
<dbReference type="Proteomes" id="UP000030853">
    <property type="component" value="Unassembled WGS sequence"/>
</dbReference>
<name>A0A0B1R7L5_9GAMM</name>
<gene>
    <name evidence="6" type="ORF">QU24_15785</name>
</gene>
<dbReference type="GO" id="GO:0005524">
    <property type="term" value="F:ATP binding"/>
    <property type="evidence" value="ECO:0007669"/>
    <property type="project" value="UniProtKB-KW"/>
</dbReference>
<keyword evidence="2" id="KW-0813">Transport</keyword>
<reference evidence="6 7" key="1">
    <citation type="submission" date="2014-11" db="EMBL/GenBank/DDBJ databases">
        <title>Genome sequencing of Pantoea rodasii ND03.</title>
        <authorList>
            <person name="Muhamad Yunos N.Y."/>
            <person name="Chan K.-G."/>
        </authorList>
    </citation>
    <scope>NUCLEOTIDE SEQUENCE [LARGE SCALE GENOMIC DNA]</scope>
    <source>
        <strain evidence="6 7">ND03</strain>
    </source>
</reference>
<evidence type="ECO:0000256" key="4">
    <source>
        <dbReference type="ARBA" id="ARBA00022840"/>
    </source>
</evidence>
<evidence type="ECO:0000256" key="1">
    <source>
        <dbReference type="ARBA" id="ARBA00006526"/>
    </source>
</evidence>
<dbReference type="PROSITE" id="PS50893">
    <property type="entry name" value="ABC_TRANSPORTER_2"/>
    <property type="match status" value="1"/>
</dbReference>
<proteinExistence type="inferred from homology"/>
<evidence type="ECO:0000256" key="2">
    <source>
        <dbReference type="ARBA" id="ARBA00022448"/>
    </source>
</evidence>
<dbReference type="InterPro" id="IPR050166">
    <property type="entry name" value="ABC_transporter_ATP-bind"/>
</dbReference>
<dbReference type="SUPFAM" id="SSF52540">
    <property type="entry name" value="P-loop containing nucleoside triphosphate hydrolases"/>
    <property type="match status" value="1"/>
</dbReference>
<comment type="similarity">
    <text evidence="1">Belongs to the ABC transporter superfamily. Drug exporter-2 (TC 3.A.1.117) family.</text>
</comment>
<dbReference type="GO" id="GO:0016887">
    <property type="term" value="F:ATP hydrolysis activity"/>
    <property type="evidence" value="ECO:0007669"/>
    <property type="project" value="InterPro"/>
</dbReference>
<dbReference type="EMBL" id="JTJJ01000057">
    <property type="protein sequence ID" value="KHJ67090.1"/>
    <property type="molecule type" value="Genomic_DNA"/>
</dbReference>
<dbReference type="InterPro" id="IPR003593">
    <property type="entry name" value="AAA+_ATPase"/>
</dbReference>
<organism evidence="6 7">
    <name type="scientific">Pantoea rodasii</name>
    <dbReference type="NCBI Taxonomy" id="1076549"/>
    <lineage>
        <taxon>Bacteria</taxon>
        <taxon>Pseudomonadati</taxon>
        <taxon>Pseudomonadota</taxon>
        <taxon>Gammaproteobacteria</taxon>
        <taxon>Enterobacterales</taxon>
        <taxon>Erwiniaceae</taxon>
        <taxon>Pantoea</taxon>
    </lineage>
</organism>
<keyword evidence="4" id="KW-0067">ATP-binding</keyword>
<comment type="caution">
    <text evidence="6">The sequence shown here is derived from an EMBL/GenBank/DDBJ whole genome shotgun (WGS) entry which is preliminary data.</text>
</comment>
<protein>
    <submittedName>
        <fullName evidence="6">Nitrate ABC transporter ATPase</fullName>
    </submittedName>
</protein>
<accession>A0A0B1R7L5</accession>
<dbReference type="PANTHER" id="PTHR42788:SF19">
    <property type="entry name" value="ALIPHATIC SULFONATES IMPORT ATP-BINDING PROTEIN SSUB 2"/>
    <property type="match status" value="1"/>
</dbReference>
<evidence type="ECO:0000313" key="7">
    <source>
        <dbReference type="Proteomes" id="UP000030853"/>
    </source>
</evidence>
<dbReference type="PROSITE" id="PS00211">
    <property type="entry name" value="ABC_TRANSPORTER_1"/>
    <property type="match status" value="1"/>
</dbReference>
<dbReference type="SMART" id="SM00382">
    <property type="entry name" value="AAA"/>
    <property type="match status" value="1"/>
</dbReference>
<evidence type="ECO:0000259" key="5">
    <source>
        <dbReference type="PROSITE" id="PS50893"/>
    </source>
</evidence>
<dbReference type="PANTHER" id="PTHR42788">
    <property type="entry name" value="TAURINE IMPORT ATP-BINDING PROTEIN-RELATED"/>
    <property type="match status" value="1"/>
</dbReference>
<evidence type="ECO:0000256" key="3">
    <source>
        <dbReference type="ARBA" id="ARBA00022741"/>
    </source>
</evidence>
<dbReference type="CDD" id="cd03293">
    <property type="entry name" value="ABC_NrtD_SsuB_transporters"/>
    <property type="match status" value="1"/>
</dbReference>
<keyword evidence="3" id="KW-0547">Nucleotide-binding</keyword>
<dbReference type="AlphaFoldDB" id="A0A0B1R7L5"/>